<organism evidence="12 13">
    <name type="scientific">Hyaloscypha bicolor E</name>
    <dbReference type="NCBI Taxonomy" id="1095630"/>
    <lineage>
        <taxon>Eukaryota</taxon>
        <taxon>Fungi</taxon>
        <taxon>Dikarya</taxon>
        <taxon>Ascomycota</taxon>
        <taxon>Pezizomycotina</taxon>
        <taxon>Leotiomycetes</taxon>
        <taxon>Helotiales</taxon>
        <taxon>Hyaloscyphaceae</taxon>
        <taxon>Hyaloscypha</taxon>
        <taxon>Hyaloscypha bicolor</taxon>
    </lineage>
</organism>
<dbReference type="STRING" id="1095630.A0A2J6THB9"/>
<evidence type="ECO:0000256" key="10">
    <source>
        <dbReference type="SAM" id="Phobius"/>
    </source>
</evidence>
<evidence type="ECO:0000256" key="8">
    <source>
        <dbReference type="ARBA" id="ARBA00023288"/>
    </source>
</evidence>
<feature type="binding site" description="axial binding residue" evidence="9">
    <location>
        <position position="25"/>
    </location>
    <ligand>
        <name>heme</name>
        <dbReference type="ChEBI" id="CHEBI:30413"/>
    </ligand>
    <ligandPart>
        <name>Fe</name>
        <dbReference type="ChEBI" id="CHEBI:18248"/>
    </ligandPart>
</feature>
<evidence type="ECO:0000256" key="6">
    <source>
        <dbReference type="ARBA" id="ARBA00022729"/>
    </source>
</evidence>
<gene>
    <name evidence="12" type="ORF">K444DRAFT_610482</name>
</gene>
<comment type="caution">
    <text evidence="9">Lacks conserved residue(s) required for the propagation of feature annotation.</text>
</comment>
<evidence type="ECO:0000313" key="12">
    <source>
        <dbReference type="EMBL" id="PMD62417.1"/>
    </source>
</evidence>
<protein>
    <recommendedName>
        <fullName evidence="11">CFEM domain-containing protein</fullName>
    </recommendedName>
</protein>
<feature type="domain" description="CFEM" evidence="11">
    <location>
        <begin position="1"/>
        <end position="93"/>
    </location>
</feature>
<reference evidence="12 13" key="1">
    <citation type="submission" date="2016-04" db="EMBL/GenBank/DDBJ databases">
        <title>A degradative enzymes factory behind the ericoid mycorrhizal symbiosis.</title>
        <authorList>
            <consortium name="DOE Joint Genome Institute"/>
            <person name="Martino E."/>
            <person name="Morin E."/>
            <person name="Grelet G."/>
            <person name="Kuo A."/>
            <person name="Kohler A."/>
            <person name="Daghino S."/>
            <person name="Barry K."/>
            <person name="Choi C."/>
            <person name="Cichocki N."/>
            <person name="Clum A."/>
            <person name="Copeland A."/>
            <person name="Hainaut M."/>
            <person name="Haridas S."/>
            <person name="Labutti K."/>
            <person name="Lindquist E."/>
            <person name="Lipzen A."/>
            <person name="Khouja H.-R."/>
            <person name="Murat C."/>
            <person name="Ohm R."/>
            <person name="Olson A."/>
            <person name="Spatafora J."/>
            <person name="Veneault-Fourrey C."/>
            <person name="Henrissat B."/>
            <person name="Grigoriev I."/>
            <person name="Martin F."/>
            <person name="Perotto S."/>
        </authorList>
    </citation>
    <scope>NUCLEOTIDE SEQUENCE [LARGE SCALE GENOMIC DNA]</scope>
    <source>
        <strain evidence="12 13">E</strain>
    </source>
</reference>
<evidence type="ECO:0000256" key="9">
    <source>
        <dbReference type="PROSITE-ProRule" id="PRU01356"/>
    </source>
</evidence>
<dbReference type="GO" id="GO:0098552">
    <property type="term" value="C:side of membrane"/>
    <property type="evidence" value="ECO:0007669"/>
    <property type="project" value="UniProtKB-KW"/>
</dbReference>
<evidence type="ECO:0000256" key="1">
    <source>
        <dbReference type="ARBA" id="ARBA00004589"/>
    </source>
</evidence>
<feature type="disulfide bond" evidence="9">
    <location>
        <begin position="21"/>
        <end position="28"/>
    </location>
</feature>
<feature type="transmembrane region" description="Helical" evidence="10">
    <location>
        <begin position="143"/>
        <end position="165"/>
    </location>
</feature>
<dbReference type="GO" id="GO:0046872">
    <property type="term" value="F:metal ion binding"/>
    <property type="evidence" value="ECO:0007669"/>
    <property type="project" value="UniProtKB-UniRule"/>
</dbReference>
<dbReference type="RefSeq" id="XP_024739321.1">
    <property type="nucleotide sequence ID" value="XM_024879759.1"/>
</dbReference>
<sequence>MDLQPSCAVPCISSAMLAVGCKVNDQSCGCTPALQQSIGNLAASCLIANCPVTALVDIDNAGKAGCAAYSLTYMFSNTHTTMASATISLTSSLPSPTGAISSSSGTAIPITRSSSSSPINFPAPTSSAQAPLQTNSKLPTPTIIGVGIVSFVLIFVIAFVMFCCLHHRRVNLRASLRRSDSELFSLVHTPELETRSTKYEMLSPSSEIASRIQDRTSIYELSSEESLLPAPLARVARKSQDEMDELFRHDAMVLAKADGVKSERKTPQIMVHLADQQRAAVRKPRRLRKMEKVTSLRELKLGKETLDWD</sequence>
<evidence type="ECO:0000256" key="3">
    <source>
        <dbReference type="ARBA" id="ARBA00010031"/>
    </source>
</evidence>
<keyword evidence="10" id="KW-0812">Transmembrane</keyword>
<keyword evidence="4" id="KW-0964">Secreted</keyword>
<evidence type="ECO:0000256" key="5">
    <source>
        <dbReference type="ARBA" id="ARBA00022622"/>
    </source>
</evidence>
<dbReference type="GeneID" id="36587836"/>
<dbReference type="InterPro" id="IPR008427">
    <property type="entry name" value="Extracellular_membr_CFEM_dom"/>
</dbReference>
<evidence type="ECO:0000256" key="2">
    <source>
        <dbReference type="ARBA" id="ARBA00004613"/>
    </source>
</evidence>
<keyword evidence="9" id="KW-0408">Iron</keyword>
<name>A0A2J6THB9_9HELO</name>
<comment type="subcellular location">
    <subcellularLocation>
        <location evidence="1">Membrane</location>
        <topology evidence="1">Lipid-anchor</topology>
        <topology evidence="1">GPI-anchor</topology>
    </subcellularLocation>
    <subcellularLocation>
        <location evidence="2">Secreted</location>
    </subcellularLocation>
</comment>
<keyword evidence="9" id="KW-0349">Heme</keyword>
<dbReference type="OrthoDB" id="3559948at2759"/>
<keyword evidence="8" id="KW-0449">Lipoprotein</keyword>
<keyword evidence="7 9" id="KW-1015">Disulfide bond</keyword>
<accession>A0A2J6THB9</accession>
<evidence type="ECO:0000256" key="4">
    <source>
        <dbReference type="ARBA" id="ARBA00022525"/>
    </source>
</evidence>
<keyword evidence="5" id="KW-0336">GPI-anchor</keyword>
<evidence type="ECO:0000259" key="11">
    <source>
        <dbReference type="PROSITE" id="PS52012"/>
    </source>
</evidence>
<dbReference type="Proteomes" id="UP000235371">
    <property type="component" value="Unassembled WGS sequence"/>
</dbReference>
<comment type="similarity">
    <text evidence="3">Belongs to the RBT5 family.</text>
</comment>
<dbReference type="GO" id="GO:0005576">
    <property type="term" value="C:extracellular region"/>
    <property type="evidence" value="ECO:0007669"/>
    <property type="project" value="UniProtKB-SubCell"/>
</dbReference>
<keyword evidence="10" id="KW-1133">Transmembrane helix</keyword>
<dbReference type="EMBL" id="KZ613783">
    <property type="protein sequence ID" value="PMD62417.1"/>
    <property type="molecule type" value="Genomic_DNA"/>
</dbReference>
<evidence type="ECO:0000256" key="7">
    <source>
        <dbReference type="ARBA" id="ARBA00023157"/>
    </source>
</evidence>
<dbReference type="Pfam" id="PF05730">
    <property type="entry name" value="CFEM"/>
    <property type="match status" value="1"/>
</dbReference>
<dbReference type="InParanoid" id="A0A2J6THB9"/>
<keyword evidence="5" id="KW-0325">Glycoprotein</keyword>
<keyword evidence="6" id="KW-0732">Signal</keyword>
<evidence type="ECO:0000313" key="13">
    <source>
        <dbReference type="Proteomes" id="UP000235371"/>
    </source>
</evidence>
<keyword evidence="13" id="KW-1185">Reference proteome</keyword>
<dbReference type="PROSITE" id="PS52012">
    <property type="entry name" value="CFEM"/>
    <property type="match status" value="1"/>
</dbReference>
<dbReference type="AlphaFoldDB" id="A0A2J6THB9"/>
<keyword evidence="10" id="KW-0472">Membrane</keyword>
<keyword evidence="9" id="KW-0479">Metal-binding</keyword>
<proteinExistence type="inferred from homology"/>